<feature type="domain" description="ISXO2-like transposase" evidence="1">
    <location>
        <begin position="154"/>
        <end position="300"/>
    </location>
</feature>
<dbReference type="InterPro" id="IPR024445">
    <property type="entry name" value="Tnp_ISXO2-like"/>
</dbReference>
<dbReference type="PANTHER" id="PTHR47163:SF2">
    <property type="entry name" value="SI:DKEY-17M8.2"/>
    <property type="match status" value="1"/>
</dbReference>
<reference evidence="2" key="1">
    <citation type="submission" date="2025-05" db="UniProtKB">
        <authorList>
            <consortium name="EnsemblMetazoa"/>
        </authorList>
    </citation>
    <scope>IDENTIFICATION</scope>
</reference>
<dbReference type="InterPro" id="IPR053164">
    <property type="entry name" value="IS1016-like_transposase"/>
</dbReference>
<organism evidence="2 3">
    <name type="scientific">Diabrotica virgifera virgifera</name>
    <name type="common">western corn rootworm</name>
    <dbReference type="NCBI Taxonomy" id="50390"/>
    <lineage>
        <taxon>Eukaryota</taxon>
        <taxon>Metazoa</taxon>
        <taxon>Ecdysozoa</taxon>
        <taxon>Arthropoda</taxon>
        <taxon>Hexapoda</taxon>
        <taxon>Insecta</taxon>
        <taxon>Pterygota</taxon>
        <taxon>Neoptera</taxon>
        <taxon>Endopterygota</taxon>
        <taxon>Coleoptera</taxon>
        <taxon>Polyphaga</taxon>
        <taxon>Cucujiformia</taxon>
        <taxon>Chrysomeloidea</taxon>
        <taxon>Chrysomelidae</taxon>
        <taxon>Galerucinae</taxon>
        <taxon>Diabroticina</taxon>
        <taxon>Diabroticites</taxon>
        <taxon>Diabrotica</taxon>
    </lineage>
</organism>
<keyword evidence="3" id="KW-1185">Reference proteome</keyword>
<protein>
    <recommendedName>
        <fullName evidence="1">ISXO2-like transposase domain-containing protein</fullName>
    </recommendedName>
</protein>
<dbReference type="Pfam" id="PF12762">
    <property type="entry name" value="DDE_Tnp_IS1595"/>
    <property type="match status" value="1"/>
</dbReference>
<evidence type="ECO:0000313" key="2">
    <source>
        <dbReference type="EnsemblMetazoa" id="XP_050498450.1"/>
    </source>
</evidence>
<dbReference type="EnsemblMetazoa" id="XM_050642493.1">
    <property type="protein sequence ID" value="XP_050498450.1"/>
    <property type="gene ID" value="LOC126879469"/>
</dbReference>
<dbReference type="GeneID" id="126879469"/>
<dbReference type="SMART" id="SM01126">
    <property type="entry name" value="DDE_Tnp_IS1595"/>
    <property type="match status" value="1"/>
</dbReference>
<dbReference type="Proteomes" id="UP001652700">
    <property type="component" value="Unplaced"/>
</dbReference>
<name>A0ABM5JKI5_DIAVI</name>
<accession>A0ABM5JKI5</accession>
<proteinExistence type="predicted"/>
<sequence>MPTTIVARERLLNIAQMREERFTLGEICTNFADNFNALVWCAMRLLIKNSILCNLCNISKNLIKRNSLSDGYIWKCNGCGQRTSVRDGSFFSKSLLPLKKMIVIIYGFANDFPQTQIKIESGVGSPTIVDWCNFCREVCTRYLQEHPVEIGGFDENGQPITVEIDESYFFPRKYNRGAYRPGRWIFGAVERNSGKLFVIPVAAKSEEILLPIISRMILPGSIIVSDGWRAYTNIGRLEGGVYEHRVVIHQQNFVDPDDDSVHTQTIESVWMRAKKKLRRQCGTSRDLFESYLDEFQWRERIKNRDRFVEFLICLQEQFVV</sequence>
<dbReference type="NCBIfam" id="NF033547">
    <property type="entry name" value="transpos_IS1595"/>
    <property type="match status" value="1"/>
</dbReference>
<evidence type="ECO:0000313" key="3">
    <source>
        <dbReference type="Proteomes" id="UP001652700"/>
    </source>
</evidence>
<dbReference type="PANTHER" id="PTHR47163">
    <property type="entry name" value="DDE_TNP_IS1595 DOMAIN-CONTAINING PROTEIN"/>
    <property type="match status" value="1"/>
</dbReference>
<evidence type="ECO:0000259" key="1">
    <source>
        <dbReference type="SMART" id="SM01126"/>
    </source>
</evidence>
<dbReference type="RefSeq" id="XP_050498450.1">
    <property type="nucleotide sequence ID" value="XM_050642493.1"/>
</dbReference>